<dbReference type="GO" id="GO:0003677">
    <property type="term" value="F:DNA binding"/>
    <property type="evidence" value="ECO:0007669"/>
    <property type="project" value="UniProtKB-KW"/>
</dbReference>
<evidence type="ECO:0000259" key="4">
    <source>
        <dbReference type="SMART" id="SM00895"/>
    </source>
</evidence>
<dbReference type="Pfam" id="PF08461">
    <property type="entry name" value="WHD_RNase_R"/>
    <property type="match status" value="1"/>
</dbReference>
<protein>
    <submittedName>
        <fullName evidence="5">Transcription regulator fadr/gntr c-terminal</fullName>
    </submittedName>
</protein>
<evidence type="ECO:0000256" key="3">
    <source>
        <dbReference type="ARBA" id="ARBA00023163"/>
    </source>
</evidence>
<evidence type="ECO:0000256" key="2">
    <source>
        <dbReference type="ARBA" id="ARBA00023125"/>
    </source>
</evidence>
<sequence>MLGEKEQLEQEILSLISKTGQPVGCGAISAVLNSRGISISEATVGRVLRDFDHSGYTEKAGYQGRILSARGSDRLTELANREKSLQWGAEFASALQGHTKEQLLEVLIARRAIEGELAALAALNGNGAEKEQLQSTLEKQRSIMENGGGAAQADVNFHAAIAQMAGNKILAMSIELIRQDTQLSPVLEYIRKHVHSLVYIDHQNIFQAIHSGMPDAAKEAMVAHINNLIQDVETYWERRNNK</sequence>
<dbReference type="InterPro" id="IPR008920">
    <property type="entry name" value="TF_FadR/GntR_C"/>
</dbReference>
<dbReference type="Proteomes" id="UP000277811">
    <property type="component" value="Unassembled WGS sequence"/>
</dbReference>
<dbReference type="SMART" id="SM00895">
    <property type="entry name" value="FCD"/>
    <property type="match status" value="1"/>
</dbReference>
<dbReference type="Gene3D" id="1.20.120.530">
    <property type="entry name" value="GntR ligand-binding domain-like"/>
    <property type="match status" value="1"/>
</dbReference>
<proteinExistence type="predicted"/>
<gene>
    <name evidence="5" type="ORF">LUCI_1066</name>
</gene>
<dbReference type="InterPro" id="IPR013668">
    <property type="entry name" value="RNase_R_HTH_12"/>
</dbReference>
<evidence type="ECO:0000313" key="6">
    <source>
        <dbReference type="Proteomes" id="UP000277811"/>
    </source>
</evidence>
<evidence type="ECO:0000313" key="5">
    <source>
        <dbReference type="EMBL" id="VBB05855.1"/>
    </source>
</evidence>
<keyword evidence="2" id="KW-0238">DNA-binding</keyword>
<evidence type="ECO:0000256" key="1">
    <source>
        <dbReference type="ARBA" id="ARBA00023015"/>
    </source>
</evidence>
<dbReference type="InterPro" id="IPR011711">
    <property type="entry name" value="GntR_C"/>
</dbReference>
<keyword evidence="6" id="KW-1185">Reference proteome</keyword>
<dbReference type="SUPFAM" id="SSF48008">
    <property type="entry name" value="GntR ligand-binding domain-like"/>
    <property type="match status" value="1"/>
</dbReference>
<dbReference type="AlphaFoldDB" id="A0A498R3Y3"/>
<keyword evidence="3" id="KW-0804">Transcription</keyword>
<keyword evidence="1" id="KW-0805">Transcription regulation</keyword>
<dbReference type="PANTHER" id="PTHR43537:SF5">
    <property type="entry name" value="UXU OPERON TRANSCRIPTIONAL REGULATOR"/>
    <property type="match status" value="1"/>
</dbReference>
<dbReference type="PANTHER" id="PTHR43537">
    <property type="entry name" value="TRANSCRIPTIONAL REGULATOR, GNTR FAMILY"/>
    <property type="match status" value="1"/>
</dbReference>
<dbReference type="EMBL" id="UPPP01000059">
    <property type="protein sequence ID" value="VBB05855.1"/>
    <property type="molecule type" value="Genomic_DNA"/>
</dbReference>
<name>A0A498R3Y3_9FIRM</name>
<accession>A0A498R3Y3</accession>
<reference evidence="5 6" key="1">
    <citation type="submission" date="2018-06" db="EMBL/GenBank/DDBJ databases">
        <authorList>
            <person name="Strepis N."/>
        </authorList>
    </citation>
    <scope>NUCLEOTIDE SEQUENCE [LARGE SCALE GENOMIC DNA]</scope>
    <source>
        <strain evidence="5">LUCI</strain>
    </source>
</reference>
<organism evidence="5 6">
    <name type="scientific">Lucifera butyrica</name>
    <dbReference type="NCBI Taxonomy" id="1351585"/>
    <lineage>
        <taxon>Bacteria</taxon>
        <taxon>Bacillati</taxon>
        <taxon>Bacillota</taxon>
        <taxon>Negativicutes</taxon>
        <taxon>Veillonellales</taxon>
        <taxon>Veillonellaceae</taxon>
        <taxon>Lucifera</taxon>
    </lineage>
</organism>
<feature type="domain" description="GntR C-terminal" evidence="4">
    <location>
        <begin position="105"/>
        <end position="227"/>
    </location>
</feature>
<dbReference type="Pfam" id="PF07729">
    <property type="entry name" value="FCD"/>
    <property type="match status" value="1"/>
</dbReference>